<dbReference type="Proteomes" id="UP000794436">
    <property type="component" value="Unassembled WGS sequence"/>
</dbReference>
<comment type="caution">
    <text evidence="3">The sequence shown here is derived from an EMBL/GenBank/DDBJ whole genome shotgun (WGS) entry which is preliminary data.</text>
</comment>
<gene>
    <name evidence="3" type="ORF">Poli38472_010317</name>
</gene>
<evidence type="ECO:0008006" key="5">
    <source>
        <dbReference type="Google" id="ProtNLM"/>
    </source>
</evidence>
<dbReference type="PANTHER" id="PTHR31684">
    <property type="entry name" value="COILED-COIL DOMAIN-CONTAINING PROTEIN 43"/>
    <property type="match status" value="1"/>
</dbReference>
<dbReference type="PANTHER" id="PTHR31684:SF2">
    <property type="entry name" value="COILED-COIL DOMAIN-CONTAINING PROTEIN 43"/>
    <property type="match status" value="1"/>
</dbReference>
<keyword evidence="4" id="KW-1185">Reference proteome</keyword>
<name>A0A8K1C2U2_PYTOL</name>
<evidence type="ECO:0000256" key="2">
    <source>
        <dbReference type="SAM" id="MobiDB-lite"/>
    </source>
</evidence>
<dbReference type="InterPro" id="IPR037666">
    <property type="entry name" value="CCDC43"/>
</dbReference>
<reference evidence="3" key="1">
    <citation type="submission" date="2019-03" db="EMBL/GenBank/DDBJ databases">
        <title>Long read genome sequence of the mycoparasitic Pythium oligandrum ATCC 38472 isolated from sugarbeet rhizosphere.</title>
        <authorList>
            <person name="Gaulin E."/>
        </authorList>
    </citation>
    <scope>NUCLEOTIDE SEQUENCE</scope>
    <source>
        <strain evidence="3">ATCC 38472_TT</strain>
    </source>
</reference>
<evidence type="ECO:0000256" key="1">
    <source>
        <dbReference type="SAM" id="Coils"/>
    </source>
</evidence>
<feature type="region of interest" description="Disordered" evidence="2">
    <location>
        <begin position="153"/>
        <end position="229"/>
    </location>
</feature>
<keyword evidence="1" id="KW-0175">Coiled coil</keyword>
<evidence type="ECO:0000313" key="4">
    <source>
        <dbReference type="Proteomes" id="UP000794436"/>
    </source>
</evidence>
<feature type="compositionally biased region" description="Basic and acidic residues" evidence="2">
    <location>
        <begin position="186"/>
        <end position="211"/>
    </location>
</feature>
<dbReference type="OrthoDB" id="2187466at2759"/>
<organism evidence="3 4">
    <name type="scientific">Pythium oligandrum</name>
    <name type="common">Mycoparasitic fungus</name>
    <dbReference type="NCBI Taxonomy" id="41045"/>
    <lineage>
        <taxon>Eukaryota</taxon>
        <taxon>Sar</taxon>
        <taxon>Stramenopiles</taxon>
        <taxon>Oomycota</taxon>
        <taxon>Peronosporomycetes</taxon>
        <taxon>Pythiales</taxon>
        <taxon>Pythiaceae</taxon>
        <taxon>Pythium</taxon>
    </lineage>
</organism>
<feature type="compositionally biased region" description="Basic residues" evidence="2">
    <location>
        <begin position="212"/>
        <end position="229"/>
    </location>
</feature>
<evidence type="ECO:0000313" key="3">
    <source>
        <dbReference type="EMBL" id="TMW55435.1"/>
    </source>
</evidence>
<protein>
    <recommendedName>
        <fullName evidence="5">Coiled-coil domain-containing protein 43</fullName>
    </recommendedName>
</protein>
<sequence length="229" mass="26474">MEDWVRSKVLALGLDVDVYVDYGRGILEDDDMDVEERVQSVIAIFTGAADGIVGDDVVAKELNEREMVDAVERILAETKAKKQEEQDLKRAEAQLRDMQIREQEKREAELAKEKEKEKLLARQQMSREELAQREKLISEYGFSAISEFDEEGNIIKTNDKDKDAGNLEGVAQNTNRQRVHQAQAAMRDKMKKEHEKKVARDKELQEKERLKKEKAKKRTMKREKQRGAG</sequence>
<feature type="coiled-coil region" evidence="1">
    <location>
        <begin position="68"/>
        <end position="120"/>
    </location>
</feature>
<proteinExistence type="predicted"/>
<dbReference type="EMBL" id="SPLM01000147">
    <property type="protein sequence ID" value="TMW55435.1"/>
    <property type="molecule type" value="Genomic_DNA"/>
</dbReference>
<accession>A0A8K1C2U2</accession>
<dbReference type="AlphaFoldDB" id="A0A8K1C2U2"/>